<name>A0A0G3BI99_9BURK</name>
<dbReference type="PATRIC" id="fig|413882.6.peg.425"/>
<sequence>MGASGIHVAEYLTVLPPRADLEAKLHEAIQSARNRIGGDADT</sequence>
<evidence type="ECO:0000313" key="1">
    <source>
        <dbReference type="EMBL" id="AKJ27096.1"/>
    </source>
</evidence>
<dbReference type="AlphaFoldDB" id="A0A0G3BI99"/>
<dbReference type="Proteomes" id="UP000035352">
    <property type="component" value="Chromosome"/>
</dbReference>
<keyword evidence="2" id="KW-1185">Reference proteome</keyword>
<dbReference type="EMBL" id="CP011371">
    <property type="protein sequence ID" value="AKJ27096.1"/>
    <property type="molecule type" value="Genomic_DNA"/>
</dbReference>
<evidence type="ECO:0000313" key="2">
    <source>
        <dbReference type="Proteomes" id="UP000035352"/>
    </source>
</evidence>
<proteinExistence type="predicted"/>
<organism evidence="1 2">
    <name type="scientific">Caldimonas brevitalea</name>
    <dbReference type="NCBI Taxonomy" id="413882"/>
    <lineage>
        <taxon>Bacteria</taxon>
        <taxon>Pseudomonadati</taxon>
        <taxon>Pseudomonadota</taxon>
        <taxon>Betaproteobacteria</taxon>
        <taxon>Burkholderiales</taxon>
        <taxon>Sphaerotilaceae</taxon>
        <taxon>Caldimonas</taxon>
    </lineage>
</organism>
<protein>
    <submittedName>
        <fullName evidence="1">Uncharacterized protein</fullName>
    </submittedName>
</protein>
<reference evidence="1 2" key="1">
    <citation type="submission" date="2015-05" db="EMBL/GenBank/DDBJ databases">
        <authorList>
            <person name="Tang B."/>
            <person name="Yu Y."/>
        </authorList>
    </citation>
    <scope>NUCLEOTIDE SEQUENCE [LARGE SCALE GENOMIC DNA]</scope>
    <source>
        <strain evidence="1 2">DSM 7029</strain>
    </source>
</reference>
<gene>
    <name evidence="1" type="ORF">AAW51_0405</name>
</gene>
<dbReference type="KEGG" id="pbh:AAW51_0405"/>
<accession>A0A0G3BI99</accession>